<dbReference type="CDD" id="cd14498">
    <property type="entry name" value="DSP"/>
    <property type="match status" value="1"/>
</dbReference>
<dbReference type="KEGG" id="ngr:NAEGRDRAFT_73205"/>
<dbReference type="InterPro" id="IPR020422">
    <property type="entry name" value="TYR_PHOSPHATASE_DUAL_dom"/>
</dbReference>
<keyword evidence="8" id="KW-1185">Reference proteome</keyword>
<evidence type="ECO:0000256" key="3">
    <source>
        <dbReference type="ARBA" id="ARBA00022801"/>
    </source>
</evidence>
<keyword evidence="4" id="KW-0904">Protein phosphatase</keyword>
<dbReference type="SUPFAM" id="SSF52799">
    <property type="entry name" value="(Phosphotyrosine protein) phosphatases II"/>
    <property type="match status" value="1"/>
</dbReference>
<dbReference type="VEuPathDB" id="AmoebaDB:NAEGRDRAFT_73205"/>
<dbReference type="InterPro" id="IPR029021">
    <property type="entry name" value="Prot-tyrosine_phosphatase-like"/>
</dbReference>
<dbReference type="PROSITE" id="PS50056">
    <property type="entry name" value="TYR_PHOSPHATASE_2"/>
    <property type="match status" value="1"/>
</dbReference>
<sequence>MEYIGANLILSYSSAEKNAIITHDKRSTTAIINQDDEFIPFLYLGGKTAAEIDHQALYEAFSITHLLNVSETPNNNTCCNIKSNSDDENENNLIIDDENENNEKETNSPIQSLHLPFLDAPNGKLEHILPQAFEFIEKCFEQKGCLLVHCRAGVSRSASVVAAFIMYRFGFNLKRVLSLMKERRPSVDPNFGFIYKLKELEKQYCDEKDLVDSINVEEVWSKYWYDYEMVKEWTQSEIAELFSMDGDFDENVETLISLRNRSK</sequence>
<keyword evidence="3" id="KW-0378">Hydrolase</keyword>
<dbReference type="STRING" id="5762.D2VW06"/>
<dbReference type="eggNOG" id="KOG1716">
    <property type="taxonomic scope" value="Eukaryota"/>
</dbReference>
<dbReference type="PROSITE" id="PS50054">
    <property type="entry name" value="TYR_PHOSPHATASE_DUAL"/>
    <property type="match status" value="1"/>
</dbReference>
<feature type="domain" description="Tyrosine specific protein phosphatases" evidence="6">
    <location>
        <begin position="126"/>
        <end position="187"/>
    </location>
</feature>
<accession>D2VW06</accession>
<dbReference type="InterPro" id="IPR000387">
    <property type="entry name" value="Tyr_Pase_dom"/>
</dbReference>
<dbReference type="GO" id="GO:0017017">
    <property type="term" value="F:MAP kinase tyrosine/serine/threonine phosphatase activity"/>
    <property type="evidence" value="ECO:0007669"/>
    <property type="project" value="TreeGrafter"/>
</dbReference>
<dbReference type="PANTHER" id="PTHR10159">
    <property type="entry name" value="DUAL SPECIFICITY PROTEIN PHOSPHATASE"/>
    <property type="match status" value="1"/>
</dbReference>
<evidence type="ECO:0000259" key="6">
    <source>
        <dbReference type="PROSITE" id="PS50056"/>
    </source>
</evidence>
<evidence type="ECO:0000256" key="2">
    <source>
        <dbReference type="ARBA" id="ARBA00013064"/>
    </source>
</evidence>
<feature type="domain" description="Tyrosine-protein phosphatase" evidence="5">
    <location>
        <begin position="34"/>
        <end position="206"/>
    </location>
</feature>
<dbReference type="EMBL" id="GG738903">
    <property type="protein sequence ID" value="EFC38931.1"/>
    <property type="molecule type" value="Genomic_DNA"/>
</dbReference>
<comment type="similarity">
    <text evidence="1">Belongs to the protein-tyrosine phosphatase family. Non-receptor class dual specificity subfamily.</text>
</comment>
<gene>
    <name evidence="7" type="ORF">NAEGRDRAFT_73205</name>
</gene>
<evidence type="ECO:0000256" key="4">
    <source>
        <dbReference type="ARBA" id="ARBA00022912"/>
    </source>
</evidence>
<dbReference type="PROSITE" id="PS00383">
    <property type="entry name" value="TYR_PHOSPHATASE_1"/>
    <property type="match status" value="1"/>
</dbReference>
<dbReference type="InterPro" id="IPR016130">
    <property type="entry name" value="Tyr_Pase_AS"/>
</dbReference>
<dbReference type="InParanoid" id="D2VW06"/>
<proteinExistence type="inferred from homology"/>
<reference evidence="7 8" key="1">
    <citation type="journal article" date="2010" name="Cell">
        <title>The genome of Naegleria gruberi illuminates early eukaryotic versatility.</title>
        <authorList>
            <person name="Fritz-Laylin L.K."/>
            <person name="Prochnik S.E."/>
            <person name="Ginger M.L."/>
            <person name="Dacks J.B."/>
            <person name="Carpenter M.L."/>
            <person name="Field M.C."/>
            <person name="Kuo A."/>
            <person name="Paredez A."/>
            <person name="Chapman J."/>
            <person name="Pham J."/>
            <person name="Shu S."/>
            <person name="Neupane R."/>
            <person name="Cipriano M."/>
            <person name="Mancuso J."/>
            <person name="Tu H."/>
            <person name="Salamov A."/>
            <person name="Lindquist E."/>
            <person name="Shapiro H."/>
            <person name="Lucas S."/>
            <person name="Grigoriev I.V."/>
            <person name="Cande W.Z."/>
            <person name="Fulton C."/>
            <person name="Rokhsar D.S."/>
            <person name="Dawson S.C."/>
        </authorList>
    </citation>
    <scope>NUCLEOTIDE SEQUENCE [LARGE SCALE GENOMIC DNA]</scope>
    <source>
        <strain evidence="7 8">NEG-M</strain>
    </source>
</reference>
<dbReference type="GO" id="GO:0008330">
    <property type="term" value="F:protein tyrosine/threonine phosphatase activity"/>
    <property type="evidence" value="ECO:0007669"/>
    <property type="project" value="TreeGrafter"/>
</dbReference>
<dbReference type="PANTHER" id="PTHR10159:SF519">
    <property type="entry name" value="DUAL SPECIFICITY PROTEIN PHOSPHATASE MPK3"/>
    <property type="match status" value="1"/>
</dbReference>
<dbReference type="GO" id="GO:0033550">
    <property type="term" value="F:MAP kinase tyrosine phosphatase activity"/>
    <property type="evidence" value="ECO:0007669"/>
    <property type="project" value="TreeGrafter"/>
</dbReference>
<dbReference type="EC" id="3.1.3.48" evidence="2"/>
<dbReference type="GO" id="GO:0043409">
    <property type="term" value="P:negative regulation of MAPK cascade"/>
    <property type="evidence" value="ECO:0007669"/>
    <property type="project" value="TreeGrafter"/>
</dbReference>
<dbReference type="GeneID" id="8850850"/>
<dbReference type="Proteomes" id="UP000006671">
    <property type="component" value="Unassembled WGS sequence"/>
</dbReference>
<organism evidence="8">
    <name type="scientific">Naegleria gruberi</name>
    <name type="common">Amoeba</name>
    <dbReference type="NCBI Taxonomy" id="5762"/>
    <lineage>
        <taxon>Eukaryota</taxon>
        <taxon>Discoba</taxon>
        <taxon>Heterolobosea</taxon>
        <taxon>Tetramitia</taxon>
        <taxon>Eutetramitia</taxon>
        <taxon>Vahlkampfiidae</taxon>
        <taxon>Naegleria</taxon>
    </lineage>
</organism>
<dbReference type="OrthoDB" id="10252009at2759"/>
<evidence type="ECO:0000313" key="7">
    <source>
        <dbReference type="EMBL" id="EFC38931.1"/>
    </source>
</evidence>
<protein>
    <recommendedName>
        <fullName evidence="2">protein-tyrosine-phosphatase</fullName>
        <ecNumber evidence="2">3.1.3.48</ecNumber>
    </recommendedName>
</protein>
<dbReference type="RefSeq" id="XP_002671675.1">
    <property type="nucleotide sequence ID" value="XM_002671629.1"/>
</dbReference>
<dbReference type="InterPro" id="IPR000340">
    <property type="entry name" value="Dual-sp_phosphatase_cat-dom"/>
</dbReference>
<name>D2VW06_NAEGR</name>
<evidence type="ECO:0000313" key="8">
    <source>
        <dbReference type="Proteomes" id="UP000006671"/>
    </source>
</evidence>
<dbReference type="AlphaFoldDB" id="D2VW06"/>
<dbReference type="SMART" id="SM00195">
    <property type="entry name" value="DSPc"/>
    <property type="match status" value="1"/>
</dbReference>
<dbReference type="Pfam" id="PF00782">
    <property type="entry name" value="DSPc"/>
    <property type="match status" value="1"/>
</dbReference>
<evidence type="ECO:0000259" key="5">
    <source>
        <dbReference type="PROSITE" id="PS50054"/>
    </source>
</evidence>
<dbReference type="Gene3D" id="3.90.190.10">
    <property type="entry name" value="Protein tyrosine phosphatase superfamily"/>
    <property type="match status" value="1"/>
</dbReference>
<evidence type="ECO:0000256" key="1">
    <source>
        <dbReference type="ARBA" id="ARBA00008601"/>
    </source>
</evidence>
<dbReference type="GO" id="GO:0005737">
    <property type="term" value="C:cytoplasm"/>
    <property type="evidence" value="ECO:0007669"/>
    <property type="project" value="TreeGrafter"/>
</dbReference>